<evidence type="ECO:0000259" key="7">
    <source>
        <dbReference type="Pfam" id="PF02687"/>
    </source>
</evidence>
<feature type="transmembrane region" description="Helical" evidence="6">
    <location>
        <begin position="21"/>
        <end position="41"/>
    </location>
</feature>
<feature type="transmembrane region" description="Helical" evidence="6">
    <location>
        <begin position="415"/>
        <end position="439"/>
    </location>
</feature>
<dbReference type="InterPro" id="IPR003838">
    <property type="entry name" value="ABC3_permease_C"/>
</dbReference>
<feature type="transmembrane region" description="Helical" evidence="6">
    <location>
        <begin position="665"/>
        <end position="686"/>
    </location>
</feature>
<evidence type="ECO:0000259" key="8">
    <source>
        <dbReference type="Pfam" id="PF12704"/>
    </source>
</evidence>
<dbReference type="Pfam" id="PF12704">
    <property type="entry name" value="MacB_PCD"/>
    <property type="match status" value="2"/>
</dbReference>
<evidence type="ECO:0000313" key="10">
    <source>
        <dbReference type="Proteomes" id="UP000541857"/>
    </source>
</evidence>
<dbReference type="GO" id="GO:0022857">
    <property type="term" value="F:transmembrane transporter activity"/>
    <property type="evidence" value="ECO:0007669"/>
    <property type="project" value="TreeGrafter"/>
</dbReference>
<comment type="caution">
    <text evidence="9">The sequence shown here is derived from an EMBL/GenBank/DDBJ whole genome shotgun (WGS) entry which is preliminary data.</text>
</comment>
<evidence type="ECO:0000313" key="9">
    <source>
        <dbReference type="EMBL" id="MBA6151561.1"/>
    </source>
</evidence>
<keyword evidence="3 6" id="KW-0812">Transmembrane</keyword>
<evidence type="ECO:0000256" key="2">
    <source>
        <dbReference type="ARBA" id="ARBA00022475"/>
    </source>
</evidence>
<dbReference type="InterPro" id="IPR050250">
    <property type="entry name" value="Macrolide_Exporter_MacB"/>
</dbReference>
<evidence type="ECO:0000256" key="1">
    <source>
        <dbReference type="ARBA" id="ARBA00004651"/>
    </source>
</evidence>
<dbReference type="PANTHER" id="PTHR30572">
    <property type="entry name" value="MEMBRANE COMPONENT OF TRANSPORTER-RELATED"/>
    <property type="match status" value="1"/>
</dbReference>
<feature type="transmembrane region" description="Helical" evidence="6">
    <location>
        <begin position="371"/>
        <end position="394"/>
    </location>
</feature>
<name>A0A7W2M2Q6_9FLAO</name>
<dbReference type="GO" id="GO:0005886">
    <property type="term" value="C:plasma membrane"/>
    <property type="evidence" value="ECO:0007669"/>
    <property type="project" value="UniProtKB-SubCell"/>
</dbReference>
<gene>
    <name evidence="9" type="ORF">H3Z82_02355</name>
</gene>
<keyword evidence="10" id="KW-1185">Reference proteome</keyword>
<accession>A0A7W2M2Q6</accession>
<comment type="subcellular location">
    <subcellularLocation>
        <location evidence="1">Cell membrane</location>
        <topology evidence="1">Multi-pass membrane protein</topology>
    </subcellularLocation>
</comment>
<feature type="domain" description="ABC3 transporter permease C-terminal" evidence="7">
    <location>
        <begin position="282"/>
        <end position="399"/>
    </location>
</feature>
<evidence type="ECO:0000256" key="4">
    <source>
        <dbReference type="ARBA" id="ARBA00022989"/>
    </source>
</evidence>
<feature type="transmembrane region" description="Helical" evidence="6">
    <location>
        <begin position="277"/>
        <end position="297"/>
    </location>
</feature>
<feature type="domain" description="MacB-like periplasmic core" evidence="8">
    <location>
        <begin position="20"/>
        <end position="237"/>
    </location>
</feature>
<dbReference type="Pfam" id="PF02687">
    <property type="entry name" value="FtsX"/>
    <property type="match status" value="2"/>
</dbReference>
<dbReference type="InterPro" id="IPR025857">
    <property type="entry name" value="MacB_PCD"/>
</dbReference>
<dbReference type="AlphaFoldDB" id="A0A7W2M2Q6"/>
<sequence length="785" mass="87613">MFINYLKIALRNLWKNKGYSFLNIFGLAIGICCAALIFLWVEDEVNYNSNFADSNLIYTIPSNQKYDGQWRTFTQATPGPLAAELKESVPGIEHSAKTWQSDFLLNANDKSVNKSGWYVDPEYLDIFKLEFVEGNANNALTDVKSIVITQTLANQIFGKNVPALGQSIRLNDAEEFKVTGVVEDLPNNVTFGFECLVPFRNFELENPWTKEYGANFATTFVKLSPTANFETVNQGVRDFVMDKFEEDDTVFFLHAMKDWRLRDNFENGEQAGGRIQYVKLFIIIALFILLIASINFMNLATARSEKRANEVGVRKALGSDKRSLIYQFITESVMTTLIAGLLGVALIAILLPQFNMLIEKQLIMGWDDPLHLLGLFTITLSLGILAGLYPAFYLSSFNPVEVMKGMKTTSRSANLIRKGLVIGQFVISIVFIISAFTVYEQIQYVKSRELGYNKENLLRIPVKGDIVKNFSPIKQDLLATHTVNHMALSNSKILNAGNNGSGLTWKGGIDTEDILISYRYVSNGFFETVGITLKEGRNFSSTIAKDSSSAIISESFAKLMGDDSAIGKTINRWGDSYTVTGVAEDYLYGDMYGTSDPVMFINNHSEARYLYMRVDSTADLNAAINQIEETLAKYNPAFPPEYEFVDSSFNAKFQSENLVGKLSQVFALLAVIISCLGLFGLSAYTAEQRKKEIGVRKVLGSSVVNIVKLLSADFLKLVMIAMIIAIPAGYFLMNNWLQDFAYRIDINYWTFFIAAAMAQVIALATVSFQAIKAAIANPVTSLRTE</sequence>
<keyword evidence="2" id="KW-1003">Cell membrane</keyword>
<evidence type="ECO:0000256" key="6">
    <source>
        <dbReference type="SAM" id="Phobius"/>
    </source>
</evidence>
<dbReference type="PANTHER" id="PTHR30572:SF18">
    <property type="entry name" value="ABC-TYPE MACROLIDE FAMILY EXPORT SYSTEM PERMEASE COMPONENT 2"/>
    <property type="match status" value="1"/>
</dbReference>
<feature type="domain" description="ABC3 transporter permease C-terminal" evidence="7">
    <location>
        <begin position="665"/>
        <end position="778"/>
    </location>
</feature>
<feature type="transmembrane region" description="Helical" evidence="6">
    <location>
        <begin position="714"/>
        <end position="733"/>
    </location>
</feature>
<dbReference type="Proteomes" id="UP000541857">
    <property type="component" value="Unassembled WGS sequence"/>
</dbReference>
<reference evidence="9 10" key="1">
    <citation type="submission" date="2020-07" db="EMBL/GenBank/DDBJ databases">
        <title>Bacterium isolated from marine sediment.</title>
        <authorList>
            <person name="Shang D."/>
        </authorList>
    </citation>
    <scope>NUCLEOTIDE SEQUENCE [LARGE SCALE GENOMIC DNA]</scope>
    <source>
        <strain evidence="9 10">F6074</strain>
    </source>
</reference>
<feature type="domain" description="MacB-like periplasmic core" evidence="8">
    <location>
        <begin position="426"/>
        <end position="629"/>
    </location>
</feature>
<feature type="transmembrane region" description="Helical" evidence="6">
    <location>
        <begin position="748"/>
        <end position="768"/>
    </location>
</feature>
<protein>
    <submittedName>
        <fullName evidence="9">ABC transporter permease</fullName>
    </submittedName>
</protein>
<dbReference type="EMBL" id="JACGLT010000002">
    <property type="protein sequence ID" value="MBA6151561.1"/>
    <property type="molecule type" value="Genomic_DNA"/>
</dbReference>
<evidence type="ECO:0000256" key="3">
    <source>
        <dbReference type="ARBA" id="ARBA00022692"/>
    </source>
</evidence>
<keyword evidence="4 6" id="KW-1133">Transmembrane helix</keyword>
<proteinExistence type="predicted"/>
<organism evidence="9 10">
    <name type="scientific">Gelidibacter maritimus</name>
    <dbReference type="NCBI Taxonomy" id="2761487"/>
    <lineage>
        <taxon>Bacteria</taxon>
        <taxon>Pseudomonadati</taxon>
        <taxon>Bacteroidota</taxon>
        <taxon>Flavobacteriia</taxon>
        <taxon>Flavobacteriales</taxon>
        <taxon>Flavobacteriaceae</taxon>
        <taxon>Gelidibacter</taxon>
    </lineage>
</organism>
<keyword evidence="5 6" id="KW-0472">Membrane</keyword>
<dbReference type="RefSeq" id="WP_182202288.1">
    <property type="nucleotide sequence ID" value="NZ_JACGLT010000002.1"/>
</dbReference>
<evidence type="ECO:0000256" key="5">
    <source>
        <dbReference type="ARBA" id="ARBA00023136"/>
    </source>
</evidence>
<feature type="transmembrane region" description="Helical" evidence="6">
    <location>
        <begin position="324"/>
        <end position="351"/>
    </location>
</feature>